<dbReference type="EMBL" id="JAUKUC010000001">
    <property type="protein sequence ID" value="MDO1514276.1"/>
    <property type="molecule type" value="Genomic_DNA"/>
</dbReference>
<accession>A0ABT8RW60</accession>
<evidence type="ECO:0000313" key="2">
    <source>
        <dbReference type="Proteomes" id="UP001168579"/>
    </source>
</evidence>
<keyword evidence="2" id="KW-1185">Reference proteome</keyword>
<reference evidence="1" key="2">
    <citation type="submission" date="2023-06" db="EMBL/GenBank/DDBJ databases">
        <authorList>
            <person name="Lucena T."/>
            <person name="Sun Q."/>
        </authorList>
    </citation>
    <scope>NUCLEOTIDE SEQUENCE</scope>
    <source>
        <strain evidence="1">CECT 8869</strain>
    </source>
</reference>
<sequence>MRFLSTFTILITFLVLCSCTEEPKTLFETLPASETGIEFNNLIVETDSFNILTSEYIFNGGGVAIGDFNNDDKPDIFFSGNQVPNKLYLNQGILNSRMFQRKQV</sequence>
<name>A0ABT8RW60_9FLAO</name>
<reference evidence="1" key="1">
    <citation type="journal article" date="2014" name="Int. J. Syst. Evol. Microbiol.">
        <title>Complete genome of a new Firmicutes species belonging to the dominant human colonic microbiota ('Ruminococcus bicirculans') reveals two chromosomes and a selective capacity to utilize plant glucans.</title>
        <authorList>
            <consortium name="NISC Comparative Sequencing Program"/>
            <person name="Wegmann U."/>
            <person name="Louis P."/>
            <person name="Goesmann A."/>
            <person name="Henrissat B."/>
            <person name="Duncan S.H."/>
            <person name="Flint H.J."/>
        </authorList>
    </citation>
    <scope>NUCLEOTIDE SEQUENCE</scope>
    <source>
        <strain evidence="1">CECT 8869</strain>
    </source>
</reference>
<dbReference type="Proteomes" id="UP001168579">
    <property type="component" value="Unassembled WGS sequence"/>
</dbReference>
<dbReference type="RefSeq" id="WP_304436988.1">
    <property type="nucleotide sequence ID" value="NZ_JAUKUC010000001.1"/>
</dbReference>
<dbReference type="SUPFAM" id="SSF69318">
    <property type="entry name" value="Integrin alpha N-terminal domain"/>
    <property type="match status" value="1"/>
</dbReference>
<protein>
    <recommendedName>
        <fullName evidence="3">VCBS repeat-containing protein</fullName>
    </recommendedName>
</protein>
<proteinExistence type="predicted"/>
<evidence type="ECO:0000313" key="1">
    <source>
        <dbReference type="EMBL" id="MDO1514276.1"/>
    </source>
</evidence>
<comment type="caution">
    <text evidence="1">The sequence shown here is derived from an EMBL/GenBank/DDBJ whole genome shotgun (WGS) entry which is preliminary data.</text>
</comment>
<evidence type="ECO:0008006" key="3">
    <source>
        <dbReference type="Google" id="ProtNLM"/>
    </source>
</evidence>
<dbReference type="PROSITE" id="PS51257">
    <property type="entry name" value="PROKAR_LIPOPROTEIN"/>
    <property type="match status" value="1"/>
</dbReference>
<gene>
    <name evidence="1" type="ORF">Q2T41_16605</name>
</gene>
<organism evidence="1 2">
    <name type="scientific">Maribacter confluentis</name>
    <dbReference type="NCBI Taxonomy" id="1656093"/>
    <lineage>
        <taxon>Bacteria</taxon>
        <taxon>Pseudomonadati</taxon>
        <taxon>Bacteroidota</taxon>
        <taxon>Flavobacteriia</taxon>
        <taxon>Flavobacteriales</taxon>
        <taxon>Flavobacteriaceae</taxon>
        <taxon>Maribacter</taxon>
    </lineage>
</organism>
<dbReference type="InterPro" id="IPR028994">
    <property type="entry name" value="Integrin_alpha_N"/>
</dbReference>